<dbReference type="PROSITE" id="PS51801">
    <property type="entry name" value="ZF_CCHC_NOA"/>
    <property type="match status" value="1"/>
</dbReference>
<accession>A0AAJ7UGM7</accession>
<dbReference type="InterPro" id="IPR021063">
    <property type="entry name" value="NEMO_N"/>
</dbReference>
<dbReference type="GO" id="GO:0005634">
    <property type="term" value="C:nucleus"/>
    <property type="evidence" value="ECO:0007669"/>
    <property type="project" value="TreeGrafter"/>
</dbReference>
<feature type="domain" description="CCHC NOA-type" evidence="10">
    <location>
        <begin position="657"/>
        <end position="687"/>
    </location>
</feature>
<comment type="subcellular location">
    <subcellularLocation>
        <location evidence="1">Cytoplasm</location>
    </subcellularLocation>
</comment>
<dbReference type="Gene3D" id="1.20.5.390">
    <property type="entry name" value="L1 transposable element, trimerization domain"/>
    <property type="match status" value="2"/>
</dbReference>
<evidence type="ECO:0000256" key="5">
    <source>
        <dbReference type="ARBA" id="ARBA00022833"/>
    </source>
</evidence>
<dbReference type="InterPro" id="IPR051301">
    <property type="entry name" value="Optineurin/NFkB_EssMod"/>
</dbReference>
<dbReference type="Pfam" id="PF18414">
    <property type="entry name" value="zf_C2H2_10"/>
    <property type="match status" value="1"/>
</dbReference>
<keyword evidence="11" id="KW-1185">Reference proteome</keyword>
<dbReference type="FunFam" id="1.20.5.390:FF:000002">
    <property type="entry name" value="NF-kappa-B essential modulator isoform X1"/>
    <property type="match status" value="1"/>
</dbReference>
<dbReference type="RefSeq" id="XP_032836098.1">
    <property type="nucleotide sequence ID" value="XM_032980207.1"/>
</dbReference>
<feature type="region of interest" description="Disordered" evidence="9">
    <location>
        <begin position="128"/>
        <end position="156"/>
    </location>
</feature>
<feature type="compositionally biased region" description="Low complexity" evidence="9">
    <location>
        <begin position="34"/>
        <end position="48"/>
    </location>
</feature>
<evidence type="ECO:0000256" key="1">
    <source>
        <dbReference type="ARBA" id="ARBA00004496"/>
    </source>
</evidence>
<evidence type="ECO:0000256" key="7">
    <source>
        <dbReference type="PROSITE-ProRule" id="PRU01142"/>
    </source>
</evidence>
<evidence type="ECO:0000256" key="4">
    <source>
        <dbReference type="ARBA" id="ARBA00022771"/>
    </source>
</evidence>
<reference evidence="12" key="1">
    <citation type="submission" date="2025-08" db="UniProtKB">
        <authorList>
            <consortium name="RefSeq"/>
        </authorList>
    </citation>
    <scope>IDENTIFICATION</scope>
    <source>
        <tissue evidence="12">Sperm</tissue>
    </source>
</reference>
<dbReference type="Pfam" id="PF11577">
    <property type="entry name" value="NEMO"/>
    <property type="match status" value="1"/>
</dbReference>
<keyword evidence="5" id="KW-0862">Zinc</keyword>
<dbReference type="GeneID" id="116957816"/>
<dbReference type="PANTHER" id="PTHR31553:SF1">
    <property type="entry name" value="NF-KAPPA-B ESSENTIAL MODULATOR"/>
    <property type="match status" value="1"/>
</dbReference>
<dbReference type="GO" id="GO:0005737">
    <property type="term" value="C:cytoplasm"/>
    <property type="evidence" value="ECO:0007669"/>
    <property type="project" value="UniProtKB-SubCell"/>
</dbReference>
<dbReference type="GO" id="GO:0043122">
    <property type="term" value="P:regulation of canonical NF-kappaB signal transduction"/>
    <property type="evidence" value="ECO:0007669"/>
    <property type="project" value="TreeGrafter"/>
</dbReference>
<keyword evidence="4 7" id="KW-0863">Zinc-finger</keyword>
<keyword evidence="6 8" id="KW-0175">Coiled coil</keyword>
<dbReference type="GO" id="GO:0008270">
    <property type="term" value="F:zinc ion binding"/>
    <property type="evidence" value="ECO:0007669"/>
    <property type="project" value="UniProtKB-KW"/>
</dbReference>
<dbReference type="Gene3D" id="1.20.5.990">
    <property type="entry name" value="Nemo cc2-lz domain - 1d5 darpin complex"/>
    <property type="match status" value="1"/>
</dbReference>
<evidence type="ECO:0000256" key="3">
    <source>
        <dbReference type="ARBA" id="ARBA00022723"/>
    </source>
</evidence>
<evidence type="ECO:0000256" key="2">
    <source>
        <dbReference type="ARBA" id="ARBA00022490"/>
    </source>
</evidence>
<feature type="coiled-coil region" evidence="8">
    <location>
        <begin position="190"/>
        <end position="227"/>
    </location>
</feature>
<dbReference type="AlphaFoldDB" id="A0AAJ7UGM7"/>
<protein>
    <submittedName>
        <fullName evidence="12">Optineurin isoform X1</fullName>
    </submittedName>
</protein>
<feature type="coiled-coil region" evidence="8">
    <location>
        <begin position="587"/>
        <end position="614"/>
    </location>
</feature>
<evidence type="ECO:0000256" key="9">
    <source>
        <dbReference type="SAM" id="MobiDB-lite"/>
    </source>
</evidence>
<dbReference type="Proteomes" id="UP001318040">
    <property type="component" value="Chromosome 48"/>
</dbReference>
<dbReference type="GO" id="GO:0070530">
    <property type="term" value="F:K63-linked polyubiquitin modification-dependent protein binding"/>
    <property type="evidence" value="ECO:0007669"/>
    <property type="project" value="InterPro"/>
</dbReference>
<feature type="region of interest" description="Disordered" evidence="9">
    <location>
        <begin position="255"/>
        <end position="292"/>
    </location>
</feature>
<proteinExistence type="predicted"/>
<name>A0AAJ7UGM7_PETMA</name>
<dbReference type="InterPro" id="IPR032419">
    <property type="entry name" value="CC2-LZ_dom"/>
</dbReference>
<feature type="region of interest" description="Disordered" evidence="9">
    <location>
        <begin position="1"/>
        <end position="48"/>
    </location>
</feature>
<keyword evidence="3" id="KW-0479">Metal-binding</keyword>
<keyword evidence="2" id="KW-0963">Cytoplasm</keyword>
<evidence type="ECO:0000259" key="10">
    <source>
        <dbReference type="PROSITE" id="PS51801"/>
    </source>
</evidence>
<sequence>MSLEHERPPRLQMNGAHAMGTSPVDAQGPLRMGPSSCSGPPPSSLFSPEETVQQIRDLLRENDELRNAVKTMTQTMQQQYTDIMAWRDGLQKEKEFAVAKFTEARISVERLTTECNGYKRKLLQAEKQLRGGGEEEEENEESARAEPKSAGSSLSTLASASASLAWEDDVSHMAANLRAPGGEGEQTEYVVLLRNQKEHLEGEVRQLKEQLHKMMQEKAEVVALNNELQLQASADVADGESSPRTDESYVEIREVEGNMVEQPSRREKLLNPESGSSSSAAPLEEGRTYSSSTELTVSRLLLQLQEMTKQRQEVDELLRKSERSKAELELRVSEAESRLADAAAETASLRDELSARLRDKESELAQLAGANSTHRQDAQKRIEALMRQIDEMKRSHAEKQQSLEDVQMLKSQVTSLVGELNEAQNKLQAAETLKRNLQQRVHALEANHKRLQGEVEEQRQQHTLAVTRLTLQCHDSESALKAERQKSTEEKRKLAQLQAAYNQLFANYDELIKEMEQQKKMMPDPRESMRLHEQLHESEQALLDKQELIDKLKGAVARSEGQLETMAVLKAQAEIFKLDFEAERTAREEMHCAKEKLKEQLAAVRLDNERIKDELEAYTRGHLQEMQRRHTGHFMQDDREAAPLPQPLPMPNPPPVQLNQMQHTCPICNFNAPDMDTLQIHVLDCIQ</sequence>
<gene>
    <name evidence="12" type="primary">OPTN</name>
</gene>
<evidence type="ECO:0000313" key="11">
    <source>
        <dbReference type="Proteomes" id="UP001318040"/>
    </source>
</evidence>
<dbReference type="PANTHER" id="PTHR31553">
    <property type="entry name" value="NF-KAPPA-B ESSENTIAL MODULATOR"/>
    <property type="match status" value="1"/>
</dbReference>
<evidence type="ECO:0000256" key="8">
    <source>
        <dbReference type="SAM" id="Coils"/>
    </source>
</evidence>
<organism evidence="11 12">
    <name type="scientific">Petromyzon marinus</name>
    <name type="common">Sea lamprey</name>
    <dbReference type="NCBI Taxonomy" id="7757"/>
    <lineage>
        <taxon>Eukaryota</taxon>
        <taxon>Metazoa</taxon>
        <taxon>Chordata</taxon>
        <taxon>Craniata</taxon>
        <taxon>Vertebrata</taxon>
        <taxon>Cyclostomata</taxon>
        <taxon>Hyperoartia</taxon>
        <taxon>Petromyzontiformes</taxon>
        <taxon>Petromyzontidae</taxon>
        <taxon>Petromyzon</taxon>
    </lineage>
</organism>
<dbReference type="KEGG" id="pmrn:116957816"/>
<evidence type="ECO:0000313" key="12">
    <source>
        <dbReference type="RefSeq" id="XP_032836098.1"/>
    </source>
</evidence>
<dbReference type="InterPro" id="IPR034735">
    <property type="entry name" value="NEMO_ZF"/>
</dbReference>
<dbReference type="Pfam" id="PF16516">
    <property type="entry name" value="CC2-LZ"/>
    <property type="match status" value="1"/>
</dbReference>
<evidence type="ECO:0000256" key="6">
    <source>
        <dbReference type="ARBA" id="ARBA00023054"/>
    </source>
</evidence>
<feature type="coiled-coil region" evidence="8">
    <location>
        <begin position="297"/>
        <end position="521"/>
    </location>
</feature>